<gene>
    <name evidence="1" type="ORF">V2H45_16890</name>
</gene>
<evidence type="ECO:0000313" key="1">
    <source>
        <dbReference type="EMBL" id="MEE3718419.1"/>
    </source>
</evidence>
<keyword evidence="2" id="KW-1185">Reference proteome</keyword>
<dbReference type="EMBL" id="JAZBJZ010000077">
    <property type="protein sequence ID" value="MEE3718419.1"/>
    <property type="molecule type" value="Genomic_DNA"/>
</dbReference>
<comment type="caution">
    <text evidence="1">The sequence shown here is derived from an EMBL/GenBank/DDBJ whole genome shotgun (WGS) entry which is preliminary data.</text>
</comment>
<reference evidence="1" key="1">
    <citation type="submission" date="2024-01" db="EMBL/GenBank/DDBJ databases">
        <title>Bank of Algae and Cyanobacteria of the Azores (BACA) strain genomes.</title>
        <authorList>
            <person name="Luz R."/>
            <person name="Cordeiro R."/>
            <person name="Fonseca A."/>
            <person name="Goncalves V."/>
        </authorList>
    </citation>
    <scope>NUCLEOTIDE SEQUENCE</scope>
    <source>
        <strain evidence="1">BACA0141</strain>
    </source>
</reference>
<accession>A0AAW9PTA3</accession>
<dbReference type="AlphaFoldDB" id="A0AAW9PTA3"/>
<organism evidence="1 2">
    <name type="scientific">Tumidithrix elongata BACA0141</name>
    <dbReference type="NCBI Taxonomy" id="2716417"/>
    <lineage>
        <taxon>Bacteria</taxon>
        <taxon>Bacillati</taxon>
        <taxon>Cyanobacteriota</taxon>
        <taxon>Cyanophyceae</taxon>
        <taxon>Pseudanabaenales</taxon>
        <taxon>Pseudanabaenaceae</taxon>
        <taxon>Tumidithrix</taxon>
        <taxon>Tumidithrix elongata</taxon>
    </lineage>
</organism>
<proteinExistence type="predicted"/>
<sequence>MSESKNNHSESESVSETVAELETNQWFICKQTSGICTISNDRNAKAEAGESWGPFATQGEAIAKRIGLIRAGKCQPL</sequence>
<name>A0AAW9PTA3_9CYAN</name>
<evidence type="ECO:0008006" key="3">
    <source>
        <dbReference type="Google" id="ProtNLM"/>
    </source>
</evidence>
<dbReference type="RefSeq" id="WP_330484851.1">
    <property type="nucleotide sequence ID" value="NZ_JAZBJZ010000077.1"/>
</dbReference>
<dbReference type="Proteomes" id="UP001333818">
    <property type="component" value="Unassembled WGS sequence"/>
</dbReference>
<protein>
    <recommendedName>
        <fullName evidence="3">DDE transposase family protein</fullName>
    </recommendedName>
</protein>
<evidence type="ECO:0000313" key="2">
    <source>
        <dbReference type="Proteomes" id="UP001333818"/>
    </source>
</evidence>